<evidence type="ECO:0000256" key="2">
    <source>
        <dbReference type="ARBA" id="ARBA00023002"/>
    </source>
</evidence>
<dbReference type="AlphaFoldDB" id="A0A1T4MPF1"/>
<evidence type="ECO:0000256" key="1">
    <source>
        <dbReference type="ARBA" id="ARBA00007358"/>
    </source>
</evidence>
<dbReference type="Pfam" id="PF00465">
    <property type="entry name" value="Fe-ADH"/>
    <property type="match status" value="1"/>
</dbReference>
<dbReference type="STRING" id="118967.SAMN02745191_1342"/>
<evidence type="ECO:0000313" key="6">
    <source>
        <dbReference type="EMBL" id="SJZ68892.1"/>
    </source>
</evidence>
<dbReference type="FunFam" id="1.20.1090.10:FF:000001">
    <property type="entry name" value="Aldehyde-alcohol dehydrogenase"/>
    <property type="match status" value="1"/>
</dbReference>
<organism evidence="6 7">
    <name type="scientific">Anaerorhabdus furcosa</name>
    <dbReference type="NCBI Taxonomy" id="118967"/>
    <lineage>
        <taxon>Bacteria</taxon>
        <taxon>Bacillati</taxon>
        <taxon>Bacillota</taxon>
        <taxon>Erysipelotrichia</taxon>
        <taxon>Erysipelotrichales</taxon>
        <taxon>Erysipelotrichaceae</taxon>
        <taxon>Anaerorhabdus</taxon>
    </lineage>
</organism>
<dbReference type="SUPFAM" id="SSF56796">
    <property type="entry name" value="Dehydroquinate synthase-like"/>
    <property type="match status" value="1"/>
</dbReference>
<dbReference type="Proteomes" id="UP000243297">
    <property type="component" value="Unassembled WGS sequence"/>
</dbReference>
<evidence type="ECO:0000256" key="3">
    <source>
        <dbReference type="ARBA" id="ARBA00023027"/>
    </source>
</evidence>
<dbReference type="PROSITE" id="PS00913">
    <property type="entry name" value="ADH_IRON_1"/>
    <property type="match status" value="1"/>
</dbReference>
<dbReference type="FunFam" id="3.40.50.1970:FF:000003">
    <property type="entry name" value="Alcohol dehydrogenase, iron-containing"/>
    <property type="match status" value="1"/>
</dbReference>
<proteinExistence type="inferred from homology"/>
<feature type="domain" description="Alcohol dehydrogenase iron-type/glycerol dehydrogenase GldA" evidence="4">
    <location>
        <begin position="8"/>
        <end position="174"/>
    </location>
</feature>
<dbReference type="EMBL" id="FUWY01000003">
    <property type="protein sequence ID" value="SJZ68892.1"/>
    <property type="molecule type" value="Genomic_DNA"/>
</dbReference>
<dbReference type="GO" id="GO:0004022">
    <property type="term" value="F:alcohol dehydrogenase (NAD+) activity"/>
    <property type="evidence" value="ECO:0007669"/>
    <property type="project" value="TreeGrafter"/>
</dbReference>
<evidence type="ECO:0000313" key="7">
    <source>
        <dbReference type="Proteomes" id="UP000243297"/>
    </source>
</evidence>
<dbReference type="OrthoDB" id="9801156at2"/>
<dbReference type="InterPro" id="IPR056798">
    <property type="entry name" value="ADH_Fe_C"/>
</dbReference>
<dbReference type="Gene3D" id="3.40.50.1970">
    <property type="match status" value="1"/>
</dbReference>
<evidence type="ECO:0000259" key="4">
    <source>
        <dbReference type="Pfam" id="PF00465"/>
    </source>
</evidence>
<evidence type="ECO:0000259" key="5">
    <source>
        <dbReference type="Pfam" id="PF25137"/>
    </source>
</evidence>
<dbReference type="GO" id="GO:0046872">
    <property type="term" value="F:metal ion binding"/>
    <property type="evidence" value="ECO:0007669"/>
    <property type="project" value="InterPro"/>
</dbReference>
<dbReference type="Gene3D" id="1.20.1090.10">
    <property type="entry name" value="Dehydroquinate synthase-like - alpha domain"/>
    <property type="match status" value="1"/>
</dbReference>
<comment type="similarity">
    <text evidence="1">Belongs to the iron-containing alcohol dehydrogenase family.</text>
</comment>
<dbReference type="PANTHER" id="PTHR11496:SF102">
    <property type="entry name" value="ALCOHOL DEHYDROGENASE 4"/>
    <property type="match status" value="1"/>
</dbReference>
<feature type="domain" description="Fe-containing alcohol dehydrogenase-like C-terminal" evidence="5">
    <location>
        <begin position="185"/>
        <end position="380"/>
    </location>
</feature>
<gene>
    <name evidence="6" type="ORF">SAMN02745191_1342</name>
</gene>
<dbReference type="PANTHER" id="PTHR11496">
    <property type="entry name" value="ALCOHOL DEHYDROGENASE"/>
    <property type="match status" value="1"/>
</dbReference>
<dbReference type="CDD" id="cd08194">
    <property type="entry name" value="Fe-ADH-like"/>
    <property type="match status" value="1"/>
</dbReference>
<name>A0A1T4MPF1_9FIRM</name>
<dbReference type="InterPro" id="IPR039697">
    <property type="entry name" value="Alcohol_dehydrogenase_Fe"/>
</dbReference>
<dbReference type="InterPro" id="IPR018211">
    <property type="entry name" value="ADH_Fe_CS"/>
</dbReference>
<reference evidence="7" key="1">
    <citation type="submission" date="2017-02" db="EMBL/GenBank/DDBJ databases">
        <authorList>
            <person name="Varghese N."/>
            <person name="Submissions S."/>
        </authorList>
    </citation>
    <scope>NUCLEOTIDE SEQUENCE [LARGE SCALE GENOMIC DNA]</scope>
    <source>
        <strain evidence="7">ATCC 25662</strain>
    </source>
</reference>
<keyword evidence="3" id="KW-0520">NAD</keyword>
<sequence>MSNQFLMPSKVYVGINALEDCFNSIQFPGTNALIVTDESMVKLGYINTLTTLLKNKNIAFFIFDKVNFEPTDTCINEGVITYKSNACDFIIAIGGGSPIDAMKAIAMSVSSNRPLSDYTSHVFDQARPFMIVIPTTAGTGSETTQFTIITDTSQDIKMLLKGPKLLPDISIIDPSFTLSTPSKVTASTGIDALCHAIEAYTSKKAQPLSSLYALDAIKKIFINLPLCFNDPTNIDAREQMSLAAFEAGCSFNNASVTLIHGMSRPIGANFHIPHGLSNAVLMYACLDFVKTDAQEKFATIAREIKCTSSSDNKEACSDFFLALDNLLKTLCIPALNEIIDDKPNFNSLIDKMAKDAYDSGSPANSLRKITVEDIKSIYTQLIN</sequence>
<dbReference type="Pfam" id="PF25137">
    <property type="entry name" value="ADH_Fe_C"/>
    <property type="match status" value="1"/>
</dbReference>
<protein>
    <submittedName>
        <fullName evidence="6">Alcohol dehydrogenase, class IV</fullName>
    </submittedName>
</protein>
<keyword evidence="2" id="KW-0560">Oxidoreductase</keyword>
<accession>A0A1T4MPF1</accession>
<keyword evidence="7" id="KW-1185">Reference proteome</keyword>
<dbReference type="RefSeq" id="WP_078711747.1">
    <property type="nucleotide sequence ID" value="NZ_FUWY01000003.1"/>
</dbReference>
<dbReference type="InterPro" id="IPR001670">
    <property type="entry name" value="ADH_Fe/GldA"/>
</dbReference>